<feature type="transmembrane region" description="Helical" evidence="21">
    <location>
        <begin position="855"/>
        <end position="874"/>
    </location>
</feature>
<keyword evidence="3" id="KW-0050">Antiport</keyword>
<evidence type="ECO:0000259" key="22">
    <source>
        <dbReference type="PROSITE" id="PS51201"/>
    </source>
</evidence>
<dbReference type="GO" id="GO:2001057">
    <property type="term" value="P:reactive nitrogen species metabolic process"/>
    <property type="evidence" value="ECO:0007669"/>
    <property type="project" value="UniProtKB-ARBA"/>
</dbReference>
<feature type="region of interest" description="Disordered" evidence="20">
    <location>
        <begin position="487"/>
        <end position="506"/>
    </location>
</feature>
<dbReference type="SUPFAM" id="SSF51735">
    <property type="entry name" value="NAD(P)-binding Rossmann-fold domains"/>
    <property type="match status" value="1"/>
</dbReference>
<dbReference type="GO" id="GO:0009706">
    <property type="term" value="C:chloroplast inner membrane"/>
    <property type="evidence" value="ECO:0007669"/>
    <property type="project" value="UniProtKB-SubCell"/>
</dbReference>
<dbReference type="InterPro" id="IPR035513">
    <property type="entry name" value="Invertase/methylesterase_inhib"/>
</dbReference>
<feature type="transmembrane region" description="Helical" evidence="21">
    <location>
        <begin position="669"/>
        <end position="691"/>
    </location>
</feature>
<keyword evidence="7" id="KW-0938">Abscisic acid signaling pathway</keyword>
<dbReference type="GO" id="GO:0080022">
    <property type="term" value="P:primary root development"/>
    <property type="evidence" value="ECO:0007669"/>
    <property type="project" value="UniProtKB-ARBA"/>
</dbReference>
<dbReference type="GO" id="GO:0140899">
    <property type="term" value="P:plastid gene expression"/>
    <property type="evidence" value="ECO:0007669"/>
    <property type="project" value="UniProtKB-ARBA"/>
</dbReference>
<dbReference type="GO" id="GO:2000070">
    <property type="term" value="P:regulation of response to water deprivation"/>
    <property type="evidence" value="ECO:0007669"/>
    <property type="project" value="UniProtKB-ARBA"/>
</dbReference>
<evidence type="ECO:0000256" key="10">
    <source>
        <dbReference type="ARBA" id="ARBA00022946"/>
    </source>
</evidence>
<feature type="region of interest" description="Disordered" evidence="20">
    <location>
        <begin position="450"/>
        <end position="472"/>
    </location>
</feature>
<feature type="transmembrane region" description="Helical" evidence="21">
    <location>
        <begin position="548"/>
        <end position="566"/>
    </location>
</feature>
<evidence type="ECO:0000256" key="20">
    <source>
        <dbReference type="SAM" id="MobiDB-lite"/>
    </source>
</evidence>
<dbReference type="GO" id="GO:1900069">
    <property type="term" value="P:regulation of cellular hyperosmotic salinity response"/>
    <property type="evidence" value="ECO:0007669"/>
    <property type="project" value="UniProtKB-ARBA"/>
</dbReference>
<keyword evidence="12 21" id="KW-1133">Transmembrane helix</keyword>
<feature type="compositionally biased region" description="Basic and acidic residues" evidence="20">
    <location>
        <begin position="487"/>
        <end position="498"/>
    </location>
</feature>
<dbReference type="Gene3D" id="1.20.140.40">
    <property type="entry name" value="Invertase/pectin methylesterase inhibitor family protein"/>
    <property type="match status" value="1"/>
</dbReference>
<comment type="catalytic activity">
    <reaction evidence="17">
        <text>K(+)(in) + H(+)(out) = K(+)(out) + H(+)(in)</text>
        <dbReference type="Rhea" id="RHEA:29467"/>
        <dbReference type="ChEBI" id="CHEBI:15378"/>
        <dbReference type="ChEBI" id="CHEBI:29103"/>
    </reaction>
</comment>
<feature type="coiled-coil region" evidence="19">
    <location>
        <begin position="160"/>
        <end position="222"/>
    </location>
</feature>
<dbReference type="GO" id="GO:0006885">
    <property type="term" value="P:regulation of pH"/>
    <property type="evidence" value="ECO:0007669"/>
    <property type="project" value="UniProtKB-ARBA"/>
</dbReference>
<gene>
    <name evidence="23" type="ORF">Cgig2_026336</name>
</gene>
<evidence type="ECO:0000256" key="19">
    <source>
        <dbReference type="SAM" id="Coils"/>
    </source>
</evidence>
<keyword evidence="5" id="KW-0633">Potassium transport</keyword>
<accession>A0A9Q1KEK5</accession>
<keyword evidence="2" id="KW-0813">Transport</keyword>
<dbReference type="GO" id="GO:0019722">
    <property type="term" value="P:calcium-mediated signaling"/>
    <property type="evidence" value="ECO:0007669"/>
    <property type="project" value="UniProtKB-ARBA"/>
</dbReference>
<feature type="transmembrane region" description="Helical" evidence="21">
    <location>
        <begin position="773"/>
        <end position="793"/>
    </location>
</feature>
<dbReference type="GO" id="GO:0042794">
    <property type="term" value="P:plastid rRNA transcription"/>
    <property type="evidence" value="ECO:0007669"/>
    <property type="project" value="UniProtKB-ARBA"/>
</dbReference>
<feature type="region of interest" description="Disordered" evidence="20">
    <location>
        <begin position="125"/>
        <end position="159"/>
    </location>
</feature>
<evidence type="ECO:0000256" key="17">
    <source>
        <dbReference type="ARBA" id="ARBA00047912"/>
    </source>
</evidence>
<dbReference type="PANTHER" id="PTHR46157">
    <property type="entry name" value="K(+) EFFLUX ANTIPORTER 3, CHLOROPLASTIC"/>
    <property type="match status" value="1"/>
</dbReference>
<dbReference type="OrthoDB" id="4834at2759"/>
<dbReference type="GO" id="GO:0009744">
    <property type="term" value="P:response to sucrose"/>
    <property type="evidence" value="ECO:0007669"/>
    <property type="project" value="UniProtKB-ARBA"/>
</dbReference>
<dbReference type="PROSITE" id="PS51201">
    <property type="entry name" value="RCK_N"/>
    <property type="match status" value="1"/>
</dbReference>
<proteinExistence type="inferred from homology"/>
<comment type="subcellular location">
    <subcellularLocation>
        <location evidence="1">Plastid</location>
        <location evidence="1">Chloroplast inner membrane</location>
        <topology evidence="1">Multi-pass membrane protein</topology>
    </subcellularLocation>
</comment>
<evidence type="ECO:0000256" key="16">
    <source>
        <dbReference type="ARBA" id="ARBA00023136"/>
    </source>
</evidence>
<keyword evidence="15" id="KW-0406">Ion transport</keyword>
<evidence type="ECO:0000256" key="9">
    <source>
        <dbReference type="ARBA" id="ARBA00022780"/>
    </source>
</evidence>
<feature type="region of interest" description="Disordered" evidence="20">
    <location>
        <begin position="1167"/>
        <end position="1196"/>
    </location>
</feature>
<feature type="transmembrane region" description="Helical" evidence="21">
    <location>
        <begin position="697"/>
        <end position="718"/>
    </location>
</feature>
<evidence type="ECO:0000313" key="23">
    <source>
        <dbReference type="EMBL" id="KAJ8441535.1"/>
    </source>
</evidence>
<feature type="transmembrane region" description="Helical" evidence="21">
    <location>
        <begin position="730"/>
        <end position="753"/>
    </location>
</feature>
<evidence type="ECO:0000256" key="7">
    <source>
        <dbReference type="ARBA" id="ARBA00022682"/>
    </source>
</evidence>
<dbReference type="InterPro" id="IPR003148">
    <property type="entry name" value="RCK_N"/>
</dbReference>
<keyword evidence="11" id="KW-0630">Potassium</keyword>
<dbReference type="Pfam" id="PF02254">
    <property type="entry name" value="TrkA_N"/>
    <property type="match status" value="1"/>
</dbReference>
<dbReference type="GO" id="GO:2000377">
    <property type="term" value="P:regulation of reactive oxygen species metabolic process"/>
    <property type="evidence" value="ECO:0007669"/>
    <property type="project" value="UniProtKB-ARBA"/>
</dbReference>
<dbReference type="InterPro" id="IPR036291">
    <property type="entry name" value="NAD(P)-bd_dom_sf"/>
</dbReference>
<dbReference type="Gene3D" id="3.40.50.720">
    <property type="entry name" value="NAD(P)-binding Rossmann-like Domain"/>
    <property type="match status" value="1"/>
</dbReference>
<dbReference type="Proteomes" id="UP001153076">
    <property type="component" value="Unassembled WGS sequence"/>
</dbReference>
<evidence type="ECO:0000256" key="13">
    <source>
        <dbReference type="ARBA" id="ARBA00022990"/>
    </source>
</evidence>
<evidence type="ECO:0000256" key="12">
    <source>
        <dbReference type="ARBA" id="ARBA00022989"/>
    </source>
</evidence>
<dbReference type="EMBL" id="JAKOGI010000163">
    <property type="protein sequence ID" value="KAJ8441535.1"/>
    <property type="molecule type" value="Genomic_DNA"/>
</dbReference>
<evidence type="ECO:0000256" key="5">
    <source>
        <dbReference type="ARBA" id="ARBA00022538"/>
    </source>
</evidence>
<evidence type="ECO:0000256" key="21">
    <source>
        <dbReference type="SAM" id="Phobius"/>
    </source>
</evidence>
<dbReference type="FunFam" id="3.40.50.720:FF:000134">
    <property type="entry name" value="K(+) efflux antiporter 2 chloroplastic"/>
    <property type="match status" value="1"/>
</dbReference>
<dbReference type="GO" id="GO:0009738">
    <property type="term" value="P:abscisic acid-activated signaling pathway"/>
    <property type="evidence" value="ECO:0007669"/>
    <property type="project" value="UniProtKB-KW"/>
</dbReference>
<dbReference type="PANTHER" id="PTHR46157:SF2">
    <property type="entry name" value="K(+) EFFLUX ANTIPORTER 1, CHLOROPLASTIC-RELATED"/>
    <property type="match status" value="1"/>
</dbReference>
<sequence>MDIACSFKQSNLIHGVECKGFRTSEFLHSKLGSRISGLGYKYVRASRSVSRMCLSKNARMIGNARIGCLSKLPFGRVSNCHMWGAKPRVGVFEDDTEILGLVGVAQCQSSDAVVFIDGNGQNVEVGQDTGEQSVREDDSSISGSNGSVGDEKEAEEGPNVDELRDLLQRARRDLEVARLNSTMFEEKAQKISETAIALKDEAENARTDVDETLTMIKELVNQEVNAKEAFKKATMALSLAEARFQVALESVEAVRTTNVNPEGSMQGDSENEGEEEVANLLRQEEEALLVAQEEVKKCKSTLESCEAELVQLQHRKEQLQKEVDRLNEAAEQAQKNALKAEEDVTNIMLLAEQAVALELEAAQRVNDAEIALQRAEKLLSSYQTDITDSTEQQSGPFANEDVPHQEELLSQGNLGADGFESENDLIIEGASSASKPLLDNTSDIVSQSLDVSAPSDDHSDKENGKFGIEASRDTDLELEKVKNALPAKKAEMQKDVARDNAPSNTQKASVKKSSRFFSASFFSFAGYGEEFTPAAMFRGFMDSAKTQLPKLVVGFLLLGAGVSYYINWSGKGSQLLQQPDVNAEEASLLDVLWLLLASVIFVPIFQKIPGGSPVLGYLAAGILIGPYGLSIIRHVHGTKAIAEFGVVFLLFNIGLELSVERLSSMKKYVFGLGSAQVFSTAAAVGLVAHFLSGQSGPAAIVIGNGLALSSTAVVLQVLQERGESTSRHGRATFSVLLFQDLAVVVLLILIPLISPNSSKGGVGFQAIAEALGLAAVKAIVAISAIIAGGRLLLRPIYKQIAENQNAEIFSANTLLVILGTSLLTARAGLSMALGAFLAGLLLAETEFSLQVESDIAPYRGLLLGLFFMTVGMSIDPKLLVSNFPVITGTLGLLIVGKTMLVALVGRIFGLSLISAIRAGLLLAPGGEFAFVAFGEAVNQGIMSPQLSSLLFLVVGISMALTPWLAAGGQLIASRFELHDVRSLLPVESETDDLQDHIIICGFGRVGQIIAQLLSERLIPFVALDVRSDRVAMGRALDLPVYFGDAGSREVLHKIGAERACAAAITLDSPGANYRTVWALSKYFPNVKTFVRAHDVDHGLNLEKAGATAVVPETLEPSLQLAAAVLAQAKLPTSEIAATINEFRSRHLSELTELCEASGSSLGYGYSRVMSKPKSQPSDASSDDNQDPKFDPPAQSSWSICQSLYSDAEYELGTDAMDALKKGDYSSVEKNGSGGAVENSVTCESSFKEVKRVSPFAKEHVDF</sequence>
<organism evidence="23 24">
    <name type="scientific">Carnegiea gigantea</name>
    <dbReference type="NCBI Taxonomy" id="171969"/>
    <lineage>
        <taxon>Eukaryota</taxon>
        <taxon>Viridiplantae</taxon>
        <taxon>Streptophyta</taxon>
        <taxon>Embryophyta</taxon>
        <taxon>Tracheophyta</taxon>
        <taxon>Spermatophyta</taxon>
        <taxon>Magnoliopsida</taxon>
        <taxon>eudicotyledons</taxon>
        <taxon>Gunneridae</taxon>
        <taxon>Pentapetalae</taxon>
        <taxon>Caryophyllales</taxon>
        <taxon>Cactineae</taxon>
        <taxon>Cactaceae</taxon>
        <taxon>Cactoideae</taxon>
        <taxon>Echinocereeae</taxon>
        <taxon>Carnegiea</taxon>
    </lineage>
</organism>
<keyword evidence="14 19" id="KW-0175">Coiled coil</keyword>
<name>A0A9Q1KEK5_9CARY</name>
<keyword evidence="6" id="KW-0934">Plastid</keyword>
<feature type="transmembrane region" description="Helical" evidence="21">
    <location>
        <begin position="586"/>
        <end position="605"/>
    </location>
</feature>
<keyword evidence="9" id="KW-1001">Plastid inner membrane</keyword>
<evidence type="ECO:0000256" key="2">
    <source>
        <dbReference type="ARBA" id="ARBA00022448"/>
    </source>
</evidence>
<keyword evidence="16 21" id="KW-0472">Membrane</keyword>
<dbReference type="Gene3D" id="1.20.1530.20">
    <property type="match status" value="1"/>
</dbReference>
<evidence type="ECO:0000256" key="3">
    <source>
        <dbReference type="ARBA" id="ARBA00022449"/>
    </source>
</evidence>
<feature type="coiled-coil region" evidence="19">
    <location>
        <begin position="274"/>
        <end position="392"/>
    </location>
</feature>
<dbReference type="InterPro" id="IPR038770">
    <property type="entry name" value="Na+/solute_symporter_sf"/>
</dbReference>
<evidence type="ECO:0000313" key="24">
    <source>
        <dbReference type="Proteomes" id="UP001153076"/>
    </source>
</evidence>
<comment type="caution">
    <text evidence="23">The sequence shown here is derived from an EMBL/GenBank/DDBJ whole genome shotgun (WGS) entry which is preliminary data.</text>
</comment>
<dbReference type="GO" id="GO:1900140">
    <property type="term" value="P:regulation of seedling development"/>
    <property type="evidence" value="ECO:0007669"/>
    <property type="project" value="UniProtKB-ARBA"/>
</dbReference>
<feature type="domain" description="RCK N-terminal" evidence="22">
    <location>
        <begin position="994"/>
        <end position="1111"/>
    </location>
</feature>
<dbReference type="NCBIfam" id="TIGR00932">
    <property type="entry name" value="2a37"/>
    <property type="match status" value="1"/>
</dbReference>
<protein>
    <recommendedName>
        <fullName evidence="22">RCK N-terminal domain-containing protein</fullName>
    </recommendedName>
</protein>
<evidence type="ECO:0000256" key="18">
    <source>
        <dbReference type="ARBA" id="ARBA00061484"/>
    </source>
</evidence>
<evidence type="ECO:0000256" key="1">
    <source>
        <dbReference type="ARBA" id="ARBA00004478"/>
    </source>
</evidence>
<dbReference type="AlphaFoldDB" id="A0A9Q1KEK5"/>
<feature type="transmembrane region" description="Helical" evidence="21">
    <location>
        <begin position="814"/>
        <end position="843"/>
    </location>
</feature>
<evidence type="ECO:0000256" key="4">
    <source>
        <dbReference type="ARBA" id="ARBA00022528"/>
    </source>
</evidence>
<reference evidence="23" key="1">
    <citation type="submission" date="2022-04" db="EMBL/GenBank/DDBJ databases">
        <title>Carnegiea gigantea Genome sequencing and assembly v2.</title>
        <authorList>
            <person name="Copetti D."/>
            <person name="Sanderson M.J."/>
            <person name="Burquez A."/>
            <person name="Wojciechowski M.F."/>
        </authorList>
    </citation>
    <scope>NUCLEOTIDE SEQUENCE</scope>
    <source>
        <strain evidence="23">SGP5-SGP5p</strain>
        <tissue evidence="23">Aerial part</tissue>
    </source>
</reference>
<feature type="transmembrane region" description="Helical" evidence="21">
    <location>
        <begin position="614"/>
        <end position="634"/>
    </location>
</feature>
<dbReference type="FunFam" id="1.20.1530.20:FF:000007">
    <property type="entry name" value="K(+) efflux antiporter 2 chloroplastic"/>
    <property type="match status" value="1"/>
</dbReference>
<evidence type="ECO:0000256" key="6">
    <source>
        <dbReference type="ARBA" id="ARBA00022640"/>
    </source>
</evidence>
<evidence type="ECO:0000256" key="11">
    <source>
        <dbReference type="ARBA" id="ARBA00022958"/>
    </source>
</evidence>
<keyword evidence="10" id="KW-0809">Transit peptide</keyword>
<feature type="compositionally biased region" description="Basic and acidic residues" evidence="20">
    <location>
        <begin position="455"/>
        <end position="472"/>
    </location>
</feature>
<feature type="transmembrane region" description="Helical" evidence="21">
    <location>
        <begin position="886"/>
        <end position="908"/>
    </location>
</feature>
<dbReference type="GO" id="GO:0015386">
    <property type="term" value="F:potassium:proton antiporter activity"/>
    <property type="evidence" value="ECO:0007669"/>
    <property type="project" value="UniProtKB-ARBA"/>
</dbReference>
<dbReference type="GO" id="GO:0009646">
    <property type="term" value="P:response to absence of light"/>
    <property type="evidence" value="ECO:0007669"/>
    <property type="project" value="UniProtKB-ARBA"/>
</dbReference>
<feature type="transmembrane region" description="Helical" evidence="21">
    <location>
        <begin position="914"/>
        <end position="934"/>
    </location>
</feature>
<keyword evidence="4" id="KW-0150">Chloroplast</keyword>
<evidence type="ECO:0000256" key="14">
    <source>
        <dbReference type="ARBA" id="ARBA00023054"/>
    </source>
</evidence>
<evidence type="ECO:0000256" key="15">
    <source>
        <dbReference type="ARBA" id="ARBA00023065"/>
    </source>
</evidence>
<evidence type="ECO:0000256" key="8">
    <source>
        <dbReference type="ARBA" id="ARBA00022692"/>
    </source>
</evidence>
<dbReference type="InterPro" id="IPR004771">
    <property type="entry name" value="K/H_exchanger"/>
</dbReference>
<dbReference type="SUPFAM" id="SSF101148">
    <property type="entry name" value="Plant invertase/pectin methylesterase inhibitor"/>
    <property type="match status" value="1"/>
</dbReference>
<keyword evidence="8 21" id="KW-0812">Transmembrane</keyword>
<dbReference type="GO" id="GO:0010109">
    <property type="term" value="P:regulation of photosynthesis"/>
    <property type="evidence" value="ECO:0007669"/>
    <property type="project" value="UniProtKB-ARBA"/>
</dbReference>
<dbReference type="Pfam" id="PF00999">
    <property type="entry name" value="Na_H_Exchanger"/>
    <property type="match status" value="1"/>
</dbReference>
<keyword evidence="13" id="KW-0007">Acetylation</keyword>
<keyword evidence="24" id="KW-1185">Reference proteome</keyword>
<comment type="similarity">
    <text evidence="18">Belongs to the monovalent cation:proton antiporter 2 (CPA2) transporter (TC 2.A.37) family. KEA (TC 2.A.37.1) subfamily.</text>
</comment>
<dbReference type="InterPro" id="IPR006153">
    <property type="entry name" value="Cation/H_exchanger_TM"/>
</dbReference>
<feature type="transmembrane region" description="Helical" evidence="21">
    <location>
        <begin position="946"/>
        <end position="965"/>
    </location>
</feature>